<gene>
    <name evidence="1" type="ORF">GO986_20255</name>
</gene>
<organism evidence="1 2">
    <name type="scientific">Deinococcus arboris</name>
    <dbReference type="NCBI Taxonomy" id="2682977"/>
    <lineage>
        <taxon>Bacteria</taxon>
        <taxon>Thermotogati</taxon>
        <taxon>Deinococcota</taxon>
        <taxon>Deinococci</taxon>
        <taxon>Deinococcales</taxon>
        <taxon>Deinococcaceae</taxon>
        <taxon>Deinococcus</taxon>
    </lineage>
</organism>
<name>A0A7C9LPS9_9DEIO</name>
<dbReference type="AlphaFoldDB" id="A0A7C9LPS9"/>
<protein>
    <submittedName>
        <fullName evidence="1">Uncharacterized protein</fullName>
    </submittedName>
</protein>
<dbReference type="Proteomes" id="UP000483286">
    <property type="component" value="Unassembled WGS sequence"/>
</dbReference>
<reference evidence="1 2" key="1">
    <citation type="submission" date="2019-12" db="EMBL/GenBank/DDBJ databases">
        <title>Deinococcus sp. HMF7620 Genome sequencing and assembly.</title>
        <authorList>
            <person name="Kang H."/>
            <person name="Kim H."/>
            <person name="Joh K."/>
        </authorList>
    </citation>
    <scope>NUCLEOTIDE SEQUENCE [LARGE SCALE GENOMIC DNA]</scope>
    <source>
        <strain evidence="1 2">HMF7620</strain>
    </source>
</reference>
<comment type="caution">
    <text evidence="1">The sequence shown here is derived from an EMBL/GenBank/DDBJ whole genome shotgun (WGS) entry which is preliminary data.</text>
</comment>
<accession>A0A7C9LPS9</accession>
<sequence length="182" mass="20199">MEEILVPLFFFGSVFGFPLLRRHLIHRHAMDRAALALRQPVTATLPNPPVQADDAPALALRLPEPHRLYTLALLCRLEDAPQDTEPATHFLLRQTRAEYLPDTLRAYLAVTPAARQQLGGQGHTPESLLGEQLALLNQAVTEALAHDHTAANRLLTQGRFLADRARAPVELTALERFSGNRV</sequence>
<evidence type="ECO:0000313" key="1">
    <source>
        <dbReference type="EMBL" id="MVN89077.1"/>
    </source>
</evidence>
<evidence type="ECO:0000313" key="2">
    <source>
        <dbReference type="Proteomes" id="UP000483286"/>
    </source>
</evidence>
<dbReference type="EMBL" id="WQLB01000042">
    <property type="protein sequence ID" value="MVN89077.1"/>
    <property type="molecule type" value="Genomic_DNA"/>
</dbReference>
<dbReference type="RefSeq" id="WP_369409500.1">
    <property type="nucleotide sequence ID" value="NZ_WQLB01000042.1"/>
</dbReference>
<keyword evidence="2" id="KW-1185">Reference proteome</keyword>
<proteinExistence type="predicted"/>